<dbReference type="AlphaFoldDB" id="A0A4S3MB78"/>
<dbReference type="OrthoDB" id="7866618at2"/>
<dbReference type="Proteomes" id="UP000306113">
    <property type="component" value="Unassembled WGS sequence"/>
</dbReference>
<dbReference type="InterPro" id="IPR007486">
    <property type="entry name" value="YebE"/>
</dbReference>
<proteinExistence type="predicted"/>
<comment type="caution">
    <text evidence="1">The sequence shown here is derived from an EMBL/GenBank/DDBJ whole genome shotgun (WGS) entry which is preliminary data.</text>
</comment>
<dbReference type="Pfam" id="PF04391">
    <property type="entry name" value="DUF533"/>
    <property type="match status" value="1"/>
</dbReference>
<dbReference type="CDD" id="cd07178">
    <property type="entry name" value="terB_like_YebE"/>
    <property type="match status" value="1"/>
</dbReference>
<dbReference type="Gene3D" id="1.10.3680.10">
    <property type="entry name" value="TerB-like"/>
    <property type="match status" value="1"/>
</dbReference>
<dbReference type="RefSeq" id="WP_136338208.1">
    <property type="nucleotide sequence ID" value="NZ_SSMD01000002.1"/>
</dbReference>
<organism evidence="1 2">
    <name type="scientific">Thalassobius vesicularis</name>
    <dbReference type="NCBI Taxonomy" id="1294297"/>
    <lineage>
        <taxon>Bacteria</taxon>
        <taxon>Pseudomonadati</taxon>
        <taxon>Pseudomonadota</taxon>
        <taxon>Alphaproteobacteria</taxon>
        <taxon>Rhodobacterales</taxon>
        <taxon>Roseobacteraceae</taxon>
        <taxon>Thalassovita</taxon>
    </lineage>
</organism>
<protein>
    <submittedName>
        <fullName evidence="1">DUF533 domain-containing protein</fullName>
    </submittedName>
</protein>
<sequence length="236" mass="24085">MSFVRTLATLAIGFAAARGVDKYRKMGGMEGIQDAMKKAAGTGGVADQMTAMAEKMGLGAGMASLESMMGMFNQQAKGASDAAGTGLDNMMSAMTGAATTGAGGMAALFETMTKGTPFAAIAEDNARLMIRAMIQAAKADGEIDAEEQAAILSHLDGASAAEIAFVQAELAAPVDVMDLARDTGDTAKAQVYSAALMPITVNTDAEKQYLSNLGSALGLDAAKINEIHEAMGKPTL</sequence>
<reference evidence="1 2" key="1">
    <citation type="submission" date="2019-04" db="EMBL/GenBank/DDBJ databases">
        <title>Draft genome sequence of Youngimonas vesicularis.</title>
        <authorList>
            <person name="Hameed A."/>
        </authorList>
    </citation>
    <scope>NUCLEOTIDE SEQUENCE [LARGE SCALE GENOMIC DNA]</scope>
    <source>
        <strain evidence="1 2">CC-AMW-E</strain>
    </source>
</reference>
<evidence type="ECO:0000313" key="2">
    <source>
        <dbReference type="Proteomes" id="UP000306113"/>
    </source>
</evidence>
<dbReference type="SUPFAM" id="SSF158682">
    <property type="entry name" value="TerB-like"/>
    <property type="match status" value="1"/>
</dbReference>
<evidence type="ECO:0000313" key="1">
    <source>
        <dbReference type="EMBL" id="THD75847.1"/>
    </source>
</evidence>
<gene>
    <name evidence="1" type="ORF">E7681_05170</name>
</gene>
<dbReference type="EMBL" id="SSMD01000002">
    <property type="protein sequence ID" value="THD75847.1"/>
    <property type="molecule type" value="Genomic_DNA"/>
</dbReference>
<dbReference type="InterPro" id="IPR029024">
    <property type="entry name" value="TerB-like"/>
</dbReference>
<keyword evidence="2" id="KW-1185">Reference proteome</keyword>
<name>A0A4S3MB78_9RHOB</name>
<accession>A0A4S3MB78</accession>